<proteinExistence type="inferred from homology"/>
<dbReference type="InterPro" id="IPR036425">
    <property type="entry name" value="MoaB/Mog-like_dom_sf"/>
</dbReference>
<evidence type="ECO:0000313" key="4">
    <source>
        <dbReference type="Proteomes" id="UP001500740"/>
    </source>
</evidence>
<dbReference type="NCBIfam" id="TIGR00199">
    <property type="entry name" value="PncC_domain"/>
    <property type="match status" value="1"/>
</dbReference>
<dbReference type="NCBIfam" id="TIGR00200">
    <property type="entry name" value="cinA_nterm"/>
    <property type="match status" value="1"/>
</dbReference>
<evidence type="ECO:0000259" key="2">
    <source>
        <dbReference type="SMART" id="SM00852"/>
    </source>
</evidence>
<dbReference type="InterPro" id="IPR036653">
    <property type="entry name" value="CinA-like_C"/>
</dbReference>
<dbReference type="Proteomes" id="UP001500740">
    <property type="component" value="Unassembled WGS sequence"/>
</dbReference>
<dbReference type="SUPFAM" id="SSF53218">
    <property type="entry name" value="Molybdenum cofactor biosynthesis proteins"/>
    <property type="match status" value="1"/>
</dbReference>
<dbReference type="PIRSF" id="PIRSF006728">
    <property type="entry name" value="CinA"/>
    <property type="match status" value="1"/>
</dbReference>
<dbReference type="PANTHER" id="PTHR13939">
    <property type="entry name" value="NICOTINAMIDE-NUCLEOTIDE AMIDOHYDROLASE PNCC"/>
    <property type="match status" value="1"/>
</dbReference>
<accession>A0ABN0ZY37</accession>
<dbReference type="InterPro" id="IPR008136">
    <property type="entry name" value="CinA_C"/>
</dbReference>
<dbReference type="Gene3D" id="3.90.950.20">
    <property type="entry name" value="CinA-like"/>
    <property type="match status" value="1"/>
</dbReference>
<keyword evidence="4" id="KW-1185">Reference proteome</keyword>
<comment type="caution">
    <text evidence="3">The sequence shown here is derived from an EMBL/GenBank/DDBJ whole genome shotgun (WGS) entry which is preliminary data.</text>
</comment>
<dbReference type="CDD" id="cd00885">
    <property type="entry name" value="cinA"/>
    <property type="match status" value="1"/>
</dbReference>
<dbReference type="Pfam" id="PF00994">
    <property type="entry name" value="MoCF_biosynth"/>
    <property type="match status" value="1"/>
</dbReference>
<organism evidence="3 4">
    <name type="scientific">Alkalibacillus silvisoli</name>
    <dbReference type="NCBI Taxonomy" id="392823"/>
    <lineage>
        <taxon>Bacteria</taxon>
        <taxon>Bacillati</taxon>
        <taxon>Bacillota</taxon>
        <taxon>Bacilli</taxon>
        <taxon>Bacillales</taxon>
        <taxon>Bacillaceae</taxon>
        <taxon>Alkalibacillus</taxon>
    </lineage>
</organism>
<dbReference type="PANTHER" id="PTHR13939:SF0">
    <property type="entry name" value="NMN AMIDOHYDROLASE-LIKE PROTEIN YFAY"/>
    <property type="match status" value="1"/>
</dbReference>
<reference evidence="3 4" key="1">
    <citation type="journal article" date="2019" name="Int. J. Syst. Evol. Microbiol.">
        <title>The Global Catalogue of Microorganisms (GCM) 10K type strain sequencing project: providing services to taxonomists for standard genome sequencing and annotation.</title>
        <authorList>
            <consortium name="The Broad Institute Genomics Platform"/>
            <consortium name="The Broad Institute Genome Sequencing Center for Infectious Disease"/>
            <person name="Wu L."/>
            <person name="Ma J."/>
        </authorList>
    </citation>
    <scope>NUCLEOTIDE SEQUENCE [LARGE SCALE GENOMIC DNA]</scope>
    <source>
        <strain evidence="3 4">JCM 14193</strain>
    </source>
</reference>
<protein>
    <recommendedName>
        <fullName evidence="1">Putative competence-damage inducible protein</fullName>
    </recommendedName>
</protein>
<dbReference type="SMART" id="SM00852">
    <property type="entry name" value="MoCF_biosynth"/>
    <property type="match status" value="1"/>
</dbReference>
<dbReference type="EMBL" id="BAAACZ010000011">
    <property type="protein sequence ID" value="GAA0461759.1"/>
    <property type="molecule type" value="Genomic_DNA"/>
</dbReference>
<dbReference type="NCBIfam" id="NF001813">
    <property type="entry name" value="PRK00549.1"/>
    <property type="match status" value="1"/>
</dbReference>
<dbReference type="RefSeq" id="WP_343783051.1">
    <property type="nucleotide sequence ID" value="NZ_BAAACZ010000011.1"/>
</dbReference>
<dbReference type="InterPro" id="IPR041424">
    <property type="entry name" value="CinA_KH"/>
</dbReference>
<dbReference type="InterPro" id="IPR001453">
    <property type="entry name" value="MoaB/Mog_dom"/>
</dbReference>
<feature type="domain" description="MoaB/Mog" evidence="2">
    <location>
        <begin position="6"/>
        <end position="173"/>
    </location>
</feature>
<dbReference type="NCBIfam" id="TIGR00177">
    <property type="entry name" value="molyb_syn"/>
    <property type="match status" value="1"/>
</dbReference>
<comment type="similarity">
    <text evidence="1">Belongs to the CinA family.</text>
</comment>
<dbReference type="InterPro" id="IPR008135">
    <property type="entry name" value="Competence-induced_CinA"/>
</dbReference>
<dbReference type="HAMAP" id="MF_00226_B">
    <property type="entry name" value="CinA_B"/>
    <property type="match status" value="1"/>
</dbReference>
<sequence length="417" mass="46124">MTSKCEIISVGTELLLGQIVDTNVSWLSEKLNDVGMNVYYHQTVGDNYNRLLNVFNQAQNRSNIIFVTGGLGPTEDDLTKEVAAQLFQTSLSLDEHTYNKVQNFFELRNIHMTENNRKQALYFEGGYIFHNEVGMAPGLHFEHEGVLWFFLPGVAKEMKWLVSEKVLPFLNNKGLTEGKLFHRTLTFQGIGESTLETKLIDLIQKQTNPTIAPLAGNGYVTIRLTAKANEELEANGLLERTEEEIKSRVGDFFFGYGDQPLDRQLIQLLKEHRLSISACESITGGAFASTLVANEGVSEIFKGSLVSYTNDMKSNVVGISESVLKEEGAVSQDCAVFMAEHALHMMGSDLAISFTGVAGPESVGLHQPGTVFIAVSHQTNTVCNKFHLSGGRNQIREEAVQSGFKMLIEFISGLSNK</sequence>
<dbReference type="Pfam" id="PF18146">
    <property type="entry name" value="CinA_KH"/>
    <property type="match status" value="1"/>
</dbReference>
<dbReference type="Pfam" id="PF02464">
    <property type="entry name" value="CinA"/>
    <property type="match status" value="1"/>
</dbReference>
<dbReference type="InterPro" id="IPR050101">
    <property type="entry name" value="CinA"/>
</dbReference>
<gene>
    <name evidence="1 3" type="primary">cinA</name>
    <name evidence="3" type="ORF">GCM10008935_16540</name>
</gene>
<evidence type="ECO:0000313" key="3">
    <source>
        <dbReference type="EMBL" id="GAA0461759.1"/>
    </source>
</evidence>
<dbReference type="SUPFAM" id="SSF142433">
    <property type="entry name" value="CinA-like"/>
    <property type="match status" value="1"/>
</dbReference>
<dbReference type="Gene3D" id="3.30.70.2860">
    <property type="match status" value="1"/>
</dbReference>
<evidence type="ECO:0000256" key="1">
    <source>
        <dbReference type="HAMAP-Rule" id="MF_00226"/>
    </source>
</evidence>
<dbReference type="Gene3D" id="3.40.980.10">
    <property type="entry name" value="MoaB/Mog-like domain"/>
    <property type="match status" value="1"/>
</dbReference>
<name>A0ABN0ZY37_9BACI</name>